<evidence type="ECO:0000313" key="2">
    <source>
        <dbReference type="Proteomes" id="UP000192761"/>
    </source>
</evidence>
<sequence length="163" mass="17602">MAYDSYLKIGDVKGESTDDAHKDWIELYSFSLGISNPVTVGSATGGLTAGKASFSSFSVMKKYDKASVKLASASAAGKHFDKCEVELCLTTGAKHTYIKYVFEDCMIESIQWSGSSGGDDRPTESLSIAYGKVTWEYTPIKHDGTTDSKIGPEGWNVTTNVKV</sequence>
<evidence type="ECO:0000313" key="1">
    <source>
        <dbReference type="EMBL" id="SMC22866.1"/>
    </source>
</evidence>
<dbReference type="PANTHER" id="PTHR36152">
    <property type="entry name" value="CYTOPLASMIC PROTEIN-RELATED"/>
    <property type="match status" value="1"/>
</dbReference>
<dbReference type="Gene3D" id="2.30.110.20">
    <property type="entry name" value="Hcp1-like"/>
    <property type="match status" value="1"/>
</dbReference>
<accession>A0A1W1XFU6</accession>
<dbReference type="OrthoDB" id="5066999at2"/>
<dbReference type="PANTHER" id="PTHR36152:SF5">
    <property type="entry name" value="PROTEIN HCP1"/>
    <property type="match status" value="1"/>
</dbReference>
<proteinExistence type="predicted"/>
<dbReference type="EMBL" id="FWXD01000007">
    <property type="protein sequence ID" value="SMC22866.1"/>
    <property type="molecule type" value="Genomic_DNA"/>
</dbReference>
<dbReference type="InterPro" id="IPR053165">
    <property type="entry name" value="HSI-I_assembly_Hcp1"/>
</dbReference>
<gene>
    <name evidence="1" type="ORF">SAMN02745857_01494</name>
</gene>
<dbReference type="InterPro" id="IPR008514">
    <property type="entry name" value="T6SS_Hcp"/>
</dbReference>
<reference evidence="1 2" key="1">
    <citation type="submission" date="2017-04" db="EMBL/GenBank/DDBJ databases">
        <authorList>
            <person name="Afonso C.L."/>
            <person name="Miller P.J."/>
            <person name="Scott M.A."/>
            <person name="Spackman E."/>
            <person name="Goraichik I."/>
            <person name="Dimitrov K.M."/>
            <person name="Suarez D.L."/>
            <person name="Swayne D.E."/>
        </authorList>
    </citation>
    <scope>NUCLEOTIDE SEQUENCE [LARGE SCALE GENOMIC DNA]</scope>
    <source>
        <strain evidence="1 2">DSM 23236</strain>
    </source>
</reference>
<dbReference type="Pfam" id="PF05638">
    <property type="entry name" value="T6SS_HCP"/>
    <property type="match status" value="1"/>
</dbReference>
<dbReference type="SUPFAM" id="SSF141452">
    <property type="entry name" value="Hcp1-like"/>
    <property type="match status" value="1"/>
</dbReference>
<dbReference type="STRING" id="1121001.SAMN02745857_01494"/>
<dbReference type="AlphaFoldDB" id="A0A1W1XFU6"/>
<dbReference type="InterPro" id="IPR036624">
    <property type="entry name" value="Hcp1-lik_sf"/>
</dbReference>
<protein>
    <submittedName>
        <fullName evidence="1">Type VI secretion system secreted protein Hcp</fullName>
    </submittedName>
</protein>
<dbReference type="RefSeq" id="WP_139798713.1">
    <property type="nucleotide sequence ID" value="NZ_FWXD01000007.1"/>
</dbReference>
<dbReference type="Proteomes" id="UP000192761">
    <property type="component" value="Unassembled WGS sequence"/>
</dbReference>
<organism evidence="1 2">
    <name type="scientific">Andreprevotia lacus DSM 23236</name>
    <dbReference type="NCBI Taxonomy" id="1121001"/>
    <lineage>
        <taxon>Bacteria</taxon>
        <taxon>Pseudomonadati</taxon>
        <taxon>Pseudomonadota</taxon>
        <taxon>Betaproteobacteria</taxon>
        <taxon>Neisseriales</taxon>
        <taxon>Chitinibacteraceae</taxon>
        <taxon>Andreprevotia</taxon>
    </lineage>
</organism>
<dbReference type="NCBIfam" id="TIGR03344">
    <property type="entry name" value="VI_effect_Hcp1"/>
    <property type="match status" value="1"/>
</dbReference>
<keyword evidence="2" id="KW-1185">Reference proteome</keyword>
<name>A0A1W1XFU6_9NEIS</name>